<evidence type="ECO:0000256" key="8">
    <source>
        <dbReference type="SAM" id="Phobius"/>
    </source>
</evidence>
<evidence type="ECO:0000256" key="3">
    <source>
        <dbReference type="ARBA" id="ARBA00005199"/>
    </source>
</evidence>
<comment type="pathway">
    <text evidence="3 6">Glycan biosynthesis; trehalose biosynthesis.</text>
</comment>
<evidence type="ECO:0000313" key="10">
    <source>
        <dbReference type="Proteomes" id="UP000324897"/>
    </source>
</evidence>
<dbReference type="SUPFAM" id="SSF56784">
    <property type="entry name" value="HAD-like"/>
    <property type="match status" value="1"/>
</dbReference>
<dbReference type="GO" id="GO:0004805">
    <property type="term" value="F:trehalose-phosphatase activity"/>
    <property type="evidence" value="ECO:0007669"/>
    <property type="project" value="UniProtKB-EC"/>
</dbReference>
<dbReference type="AlphaFoldDB" id="A0A5J9WTE7"/>
<dbReference type="InterPro" id="IPR023214">
    <property type="entry name" value="HAD_sf"/>
</dbReference>
<comment type="catalytic activity">
    <reaction evidence="1 6">
        <text>alpha,alpha-trehalose 6-phosphate + H2O = alpha,alpha-trehalose + phosphate</text>
        <dbReference type="Rhea" id="RHEA:23420"/>
        <dbReference type="ChEBI" id="CHEBI:15377"/>
        <dbReference type="ChEBI" id="CHEBI:16551"/>
        <dbReference type="ChEBI" id="CHEBI:43474"/>
        <dbReference type="ChEBI" id="CHEBI:58429"/>
        <dbReference type="EC" id="3.1.3.12"/>
    </reaction>
</comment>
<dbReference type="EC" id="3.1.3.12" evidence="6"/>
<dbReference type="NCBIfam" id="TIGR00685">
    <property type="entry name" value="T6PP"/>
    <property type="match status" value="1"/>
</dbReference>
<comment type="function">
    <text evidence="6">Removes the phosphate from trehalose 6-phosphate to produce free trehalose.</text>
</comment>
<dbReference type="UniPathway" id="UPA00299"/>
<feature type="non-terminal residue" evidence="9">
    <location>
        <position position="1"/>
    </location>
</feature>
<evidence type="ECO:0000256" key="4">
    <source>
        <dbReference type="ARBA" id="ARBA00008770"/>
    </source>
</evidence>
<dbReference type="EMBL" id="RWGY01000002">
    <property type="protein sequence ID" value="TVU51361.1"/>
    <property type="molecule type" value="Genomic_DNA"/>
</dbReference>
<evidence type="ECO:0000313" key="9">
    <source>
        <dbReference type="EMBL" id="TVU51361.1"/>
    </source>
</evidence>
<dbReference type="InterPro" id="IPR036412">
    <property type="entry name" value="HAD-like_sf"/>
</dbReference>
<comment type="similarity">
    <text evidence="4 6">Belongs to the trehalose phosphatase family.</text>
</comment>
<comment type="caution">
    <text evidence="9">The sequence shown here is derived from an EMBL/GenBank/DDBJ whole genome shotgun (WGS) entry which is preliminary data.</text>
</comment>
<dbReference type="NCBIfam" id="TIGR01484">
    <property type="entry name" value="HAD-SF-IIB"/>
    <property type="match status" value="1"/>
</dbReference>
<keyword evidence="10" id="KW-1185">Reference proteome</keyword>
<evidence type="ECO:0000256" key="1">
    <source>
        <dbReference type="ARBA" id="ARBA00000500"/>
    </source>
</evidence>
<reference evidence="9 10" key="1">
    <citation type="journal article" date="2019" name="Sci. Rep.">
        <title>A high-quality genome of Eragrostis curvula grass provides insights into Poaceae evolution and supports new strategies to enhance forage quality.</title>
        <authorList>
            <person name="Carballo J."/>
            <person name="Santos B.A.C.M."/>
            <person name="Zappacosta D."/>
            <person name="Garbus I."/>
            <person name="Selva J.P."/>
            <person name="Gallo C.A."/>
            <person name="Diaz A."/>
            <person name="Albertini E."/>
            <person name="Caccamo M."/>
            <person name="Echenique V."/>
        </authorList>
    </citation>
    <scope>NUCLEOTIDE SEQUENCE [LARGE SCALE GENOMIC DNA]</scope>
    <source>
        <strain evidence="10">cv. Victoria</strain>
        <tissue evidence="9">Leaf</tissue>
    </source>
</reference>
<comment type="cofactor">
    <cofactor evidence="2 6">
        <name>a divalent metal cation</name>
        <dbReference type="ChEBI" id="CHEBI:60240"/>
    </cofactor>
</comment>
<keyword evidence="8" id="KW-1133">Transmembrane helix</keyword>
<name>A0A5J9WTE7_9POAL</name>
<dbReference type="FunFam" id="3.30.70.1020:FF:000004">
    <property type="entry name" value="Trehalose 6-phosphate phosphatase"/>
    <property type="match status" value="1"/>
</dbReference>
<protein>
    <recommendedName>
        <fullName evidence="6">Trehalose 6-phosphate phosphatase</fullName>
        <ecNumber evidence="6">3.1.3.12</ecNumber>
    </recommendedName>
</protein>
<dbReference type="Gramene" id="TVU51361">
    <property type="protein sequence ID" value="TVU51361"/>
    <property type="gene ID" value="EJB05_02785"/>
</dbReference>
<feature type="transmembrane region" description="Helical" evidence="8">
    <location>
        <begin position="142"/>
        <end position="161"/>
    </location>
</feature>
<feature type="region of interest" description="Disordered" evidence="7">
    <location>
        <begin position="1"/>
        <end position="28"/>
    </location>
</feature>
<dbReference type="InterPro" id="IPR003337">
    <property type="entry name" value="Trehalose_PPase"/>
</dbReference>
<dbReference type="PANTHER" id="PTHR43768">
    <property type="entry name" value="TREHALOSE 6-PHOSPHATE PHOSPHATASE"/>
    <property type="match status" value="1"/>
</dbReference>
<evidence type="ECO:0000256" key="2">
    <source>
        <dbReference type="ARBA" id="ARBA00001968"/>
    </source>
</evidence>
<evidence type="ECO:0000256" key="7">
    <source>
        <dbReference type="SAM" id="MobiDB-lite"/>
    </source>
</evidence>
<sequence>MPQRSRYTGSGPSRSRSGQPVTGHTCGHTHAAHGIRAELELTAARRRRAACSPGERTGDMVTAGMRQTNTRDAGKPFGGSSSTEVHQTCIGGEGRRVTGEVHNAMGRSYRERGFGASVQPRRGLLIWGGGGLKEAAGRRRRCVFVSLLCSGCFAAATVFAVPCQSALDHFHEVVELVSGRTIALFLDYDGTLSPIVNDPDRAYMSDEMRRVVRRAADLFNTAIVSGRSRRKVTNFVQLQDLSYAGSHGMDIMVSTKHNASTSTGGSEIETVDEPCLFQPAARFLPLMAKVKRALEEAITEIKGATVEDNVFSISVHFRNVHEKFHLQVKKKVKSVLKKGKDFADLKLTTGKMVLEVRPDIKWNKGNAVVFLLDTLKLDNPDEVFPIYIGDDRTDEDAFEVLRDRGNGIGILVSEVNQETHAFYRLRSPDEVKEFLRLLISWKLGNRTHSVASARLAGANKPRLIFVREKS</sequence>
<dbReference type="OrthoDB" id="411251at2759"/>
<keyword evidence="5 6" id="KW-0378">Hydrolase</keyword>
<accession>A0A5J9WTE7</accession>
<keyword evidence="8" id="KW-0472">Membrane</keyword>
<evidence type="ECO:0000256" key="5">
    <source>
        <dbReference type="ARBA" id="ARBA00022801"/>
    </source>
</evidence>
<dbReference type="GO" id="GO:0005992">
    <property type="term" value="P:trehalose biosynthetic process"/>
    <property type="evidence" value="ECO:0007669"/>
    <property type="project" value="UniProtKB-UniPathway"/>
</dbReference>
<dbReference type="Proteomes" id="UP000324897">
    <property type="component" value="Chromosome 6"/>
</dbReference>
<feature type="region of interest" description="Disordered" evidence="7">
    <location>
        <begin position="69"/>
        <end position="88"/>
    </location>
</feature>
<dbReference type="Gene3D" id="3.40.50.1000">
    <property type="entry name" value="HAD superfamily/HAD-like"/>
    <property type="match status" value="2"/>
</dbReference>
<dbReference type="InterPro" id="IPR044651">
    <property type="entry name" value="OTSB-like"/>
</dbReference>
<organism evidence="9 10">
    <name type="scientific">Eragrostis curvula</name>
    <name type="common">weeping love grass</name>
    <dbReference type="NCBI Taxonomy" id="38414"/>
    <lineage>
        <taxon>Eukaryota</taxon>
        <taxon>Viridiplantae</taxon>
        <taxon>Streptophyta</taxon>
        <taxon>Embryophyta</taxon>
        <taxon>Tracheophyta</taxon>
        <taxon>Spermatophyta</taxon>
        <taxon>Magnoliopsida</taxon>
        <taxon>Liliopsida</taxon>
        <taxon>Poales</taxon>
        <taxon>Poaceae</taxon>
        <taxon>PACMAD clade</taxon>
        <taxon>Chloridoideae</taxon>
        <taxon>Eragrostideae</taxon>
        <taxon>Eragrostidinae</taxon>
        <taxon>Eragrostis</taxon>
    </lineage>
</organism>
<dbReference type="Pfam" id="PF02358">
    <property type="entry name" value="Trehalose_PPase"/>
    <property type="match status" value="1"/>
</dbReference>
<evidence type="ECO:0000256" key="6">
    <source>
        <dbReference type="RuleBase" id="RU361117"/>
    </source>
</evidence>
<gene>
    <name evidence="9" type="ORF">EJB05_02785</name>
</gene>
<dbReference type="PANTHER" id="PTHR43768:SF23">
    <property type="entry name" value="TREHALOSE-PHOSPHATE PHOSPHATASE 1-RELATED"/>
    <property type="match status" value="1"/>
</dbReference>
<dbReference type="InterPro" id="IPR006379">
    <property type="entry name" value="HAD-SF_hydro_IIB"/>
</dbReference>
<keyword evidence="8" id="KW-0812">Transmembrane</keyword>
<proteinExistence type="inferred from homology"/>